<keyword evidence="2" id="KW-1185">Reference proteome</keyword>
<evidence type="ECO:0000313" key="2">
    <source>
        <dbReference type="Proteomes" id="UP001189429"/>
    </source>
</evidence>
<reference evidence="1" key="1">
    <citation type="submission" date="2023-10" db="EMBL/GenBank/DDBJ databases">
        <authorList>
            <person name="Chen Y."/>
            <person name="Shah S."/>
            <person name="Dougan E. K."/>
            <person name="Thang M."/>
            <person name="Chan C."/>
        </authorList>
    </citation>
    <scope>NUCLEOTIDE SEQUENCE [LARGE SCALE GENOMIC DNA]</scope>
</reference>
<comment type="caution">
    <text evidence="1">The sequence shown here is derived from an EMBL/GenBank/DDBJ whole genome shotgun (WGS) entry which is preliminary data.</text>
</comment>
<feature type="non-terminal residue" evidence="1">
    <location>
        <position position="1"/>
    </location>
</feature>
<sequence>IQPCKVTTPRPHALRVRHRRGQQWPHVLHLLGHVLRVRPLLRRRLFHLLPRLQLPPVLRRRKGVPSWRLELAEDLQGHDGARLGGANPLARL</sequence>
<dbReference type="Proteomes" id="UP001189429">
    <property type="component" value="Unassembled WGS sequence"/>
</dbReference>
<protein>
    <submittedName>
        <fullName evidence="1">Uncharacterized protein</fullName>
    </submittedName>
</protein>
<proteinExistence type="predicted"/>
<accession>A0ABN9PNJ4</accession>
<feature type="non-terminal residue" evidence="1">
    <location>
        <position position="92"/>
    </location>
</feature>
<dbReference type="EMBL" id="CAUYUJ010001179">
    <property type="protein sequence ID" value="CAK0794637.1"/>
    <property type="molecule type" value="Genomic_DNA"/>
</dbReference>
<name>A0ABN9PNJ4_9DINO</name>
<evidence type="ECO:0000313" key="1">
    <source>
        <dbReference type="EMBL" id="CAK0794637.1"/>
    </source>
</evidence>
<gene>
    <name evidence="1" type="ORF">PCOR1329_LOCUS4555</name>
</gene>
<organism evidence="1 2">
    <name type="scientific">Prorocentrum cordatum</name>
    <dbReference type="NCBI Taxonomy" id="2364126"/>
    <lineage>
        <taxon>Eukaryota</taxon>
        <taxon>Sar</taxon>
        <taxon>Alveolata</taxon>
        <taxon>Dinophyceae</taxon>
        <taxon>Prorocentrales</taxon>
        <taxon>Prorocentraceae</taxon>
        <taxon>Prorocentrum</taxon>
    </lineage>
</organism>